<reference evidence="1 2" key="1">
    <citation type="journal article" date="2012" name="BMC Genomics">
        <title>Comparative genomics of the white-rot fungi, Phanerochaete carnosa and P. chrysosporium, to elucidate the genetic basis of the distinct wood types they colonize.</title>
        <authorList>
            <person name="Suzuki H."/>
            <person name="MacDonald J."/>
            <person name="Syed K."/>
            <person name="Salamov A."/>
            <person name="Hori C."/>
            <person name="Aerts A."/>
            <person name="Henrissat B."/>
            <person name="Wiebenga A."/>
            <person name="vanKuyk P.A."/>
            <person name="Barry K."/>
            <person name="Lindquist E."/>
            <person name="LaButti K."/>
            <person name="Lapidus A."/>
            <person name="Lucas S."/>
            <person name="Coutinho P."/>
            <person name="Gong Y."/>
            <person name="Samejima M."/>
            <person name="Mahadevan R."/>
            <person name="Abou-Zaid M."/>
            <person name="de Vries R.P."/>
            <person name="Igarashi K."/>
            <person name="Yadav J.S."/>
            <person name="Grigoriev I.V."/>
            <person name="Master E.R."/>
        </authorList>
    </citation>
    <scope>NUCLEOTIDE SEQUENCE [LARGE SCALE GENOMIC DNA]</scope>
    <source>
        <strain evidence="1 2">HHB-10118-sp</strain>
    </source>
</reference>
<gene>
    <name evidence="1" type="ORF">PHACADRAFT_187954</name>
</gene>
<dbReference type="KEGG" id="pco:PHACADRAFT_187954"/>
<protein>
    <submittedName>
        <fullName evidence="1">Uncharacterized protein</fullName>
    </submittedName>
</protein>
<dbReference type="Proteomes" id="UP000008370">
    <property type="component" value="Unassembled WGS sequence"/>
</dbReference>
<dbReference type="GeneID" id="18910461"/>
<dbReference type="AlphaFoldDB" id="K5VXC4"/>
<evidence type="ECO:0000313" key="2">
    <source>
        <dbReference type="Proteomes" id="UP000008370"/>
    </source>
</evidence>
<dbReference type="OrthoDB" id="3268787at2759"/>
<name>K5VXC4_PHACS</name>
<dbReference type="STRING" id="650164.K5VXC4"/>
<accession>K5VXC4</accession>
<dbReference type="HOGENOM" id="CLU_033082_7_1_1"/>
<dbReference type="EMBL" id="JH930477">
    <property type="protein sequence ID" value="EKM51455.1"/>
    <property type="molecule type" value="Genomic_DNA"/>
</dbReference>
<sequence length="311" mass="35074">MDDAGREAYDGIPLVHLHDDAKYVAHLMESLYNPGFPIFENLNTDFPVNAWGLMNLATKYQVDSLCKRIANHLEQQWPQTLEAYVQAQLTIRKAYGSQWMLKAPLNPGGVLSERSIYLSFPEPGAAIRLATDFDIPSILPAAFYSLSTSGPARDWESARDIASHSLTTRPARWELLNDDNLLRYYRAKYSLKKKLAQLSNVLRDIFSDRGDNPCTGESPYTIDDNEMTLSPCITIVLKVIETGMRSKAEDTSDALGVVQGADPLMKLFDLTADVDNWELCMRCADAAKKRLLERMHALWNELPEIFNLGRL</sequence>
<evidence type="ECO:0000313" key="1">
    <source>
        <dbReference type="EMBL" id="EKM51455.1"/>
    </source>
</evidence>
<proteinExistence type="predicted"/>
<dbReference type="InParanoid" id="K5VXC4"/>
<dbReference type="RefSeq" id="XP_007400595.1">
    <property type="nucleotide sequence ID" value="XM_007400533.1"/>
</dbReference>
<keyword evidence="2" id="KW-1185">Reference proteome</keyword>
<organism evidence="1 2">
    <name type="scientific">Phanerochaete carnosa (strain HHB-10118-sp)</name>
    <name type="common">White-rot fungus</name>
    <name type="synonym">Peniophora carnosa</name>
    <dbReference type="NCBI Taxonomy" id="650164"/>
    <lineage>
        <taxon>Eukaryota</taxon>
        <taxon>Fungi</taxon>
        <taxon>Dikarya</taxon>
        <taxon>Basidiomycota</taxon>
        <taxon>Agaricomycotina</taxon>
        <taxon>Agaricomycetes</taxon>
        <taxon>Polyporales</taxon>
        <taxon>Phanerochaetaceae</taxon>
        <taxon>Phanerochaete</taxon>
    </lineage>
</organism>